<evidence type="ECO:0000256" key="10">
    <source>
        <dbReference type="SAM" id="SignalP"/>
    </source>
</evidence>
<dbReference type="Proteomes" id="UP000694413">
    <property type="component" value="Unassembled WGS sequence"/>
</dbReference>
<evidence type="ECO:0000313" key="12">
    <source>
        <dbReference type="Ensembl" id="ENSZALP00000022977.1"/>
    </source>
</evidence>
<evidence type="ECO:0000256" key="5">
    <source>
        <dbReference type="ARBA" id="ARBA00054821"/>
    </source>
</evidence>
<evidence type="ECO:0000256" key="9">
    <source>
        <dbReference type="SAM" id="MobiDB-lite"/>
    </source>
</evidence>
<feature type="region of interest" description="Disordered" evidence="9">
    <location>
        <begin position="294"/>
        <end position="414"/>
    </location>
</feature>
<dbReference type="Gene3D" id="3.30.70.330">
    <property type="match status" value="1"/>
</dbReference>
<reference evidence="12" key="1">
    <citation type="submission" date="2025-08" db="UniProtKB">
        <authorList>
            <consortium name="Ensembl"/>
        </authorList>
    </citation>
    <scope>IDENTIFICATION</scope>
</reference>
<dbReference type="InterPro" id="IPR035979">
    <property type="entry name" value="RBD_domain_sf"/>
</dbReference>
<keyword evidence="10" id="KW-0732">Signal</keyword>
<dbReference type="SUPFAM" id="SSF54928">
    <property type="entry name" value="RNA-binding domain, RBD"/>
    <property type="match status" value="1"/>
</dbReference>
<dbReference type="InterPro" id="IPR012677">
    <property type="entry name" value="Nucleotide-bd_a/b_plait_sf"/>
</dbReference>
<feature type="compositionally biased region" description="Basic and acidic residues" evidence="9">
    <location>
        <begin position="392"/>
        <end position="414"/>
    </location>
</feature>
<feature type="region of interest" description="Disordered" evidence="9">
    <location>
        <begin position="566"/>
        <end position="613"/>
    </location>
</feature>
<feature type="compositionally biased region" description="Low complexity" evidence="9">
    <location>
        <begin position="768"/>
        <end position="778"/>
    </location>
</feature>
<feature type="compositionally biased region" description="Low complexity" evidence="9">
    <location>
        <begin position="722"/>
        <end position="732"/>
    </location>
</feature>
<keyword evidence="2" id="KW-0597">Phosphoprotein</keyword>
<gene>
    <name evidence="12" type="primary">NOL8</name>
</gene>
<feature type="compositionally biased region" description="Polar residues" evidence="9">
    <location>
        <begin position="581"/>
        <end position="601"/>
    </location>
</feature>
<keyword evidence="4" id="KW-0539">Nucleus</keyword>
<evidence type="ECO:0000256" key="1">
    <source>
        <dbReference type="ARBA" id="ARBA00004604"/>
    </source>
</evidence>
<protein>
    <recommendedName>
        <fullName evidence="7">Nucleolar protein 8</fullName>
    </recommendedName>
</protein>
<comment type="function">
    <text evidence="5">Plays an essential role in the survival of diffuse-type gastric cancer cells. Acts as a nucleolar anchoring protein for DDX47. May be involved in regulation of gene expression at the post-transcriptional level or in ribosome biogenesis in cancer cells.</text>
</comment>
<reference evidence="12" key="2">
    <citation type="submission" date="2025-09" db="UniProtKB">
        <authorList>
            <consortium name="Ensembl"/>
        </authorList>
    </citation>
    <scope>IDENTIFICATION</scope>
</reference>
<feature type="compositionally biased region" description="Basic and acidic residues" evidence="9">
    <location>
        <begin position="685"/>
        <end position="698"/>
    </location>
</feature>
<evidence type="ECO:0000256" key="7">
    <source>
        <dbReference type="ARBA" id="ARBA00068539"/>
    </source>
</evidence>
<feature type="region of interest" description="Disordered" evidence="9">
    <location>
        <begin position="628"/>
        <end position="856"/>
    </location>
</feature>
<feature type="compositionally biased region" description="Basic and acidic residues" evidence="9">
    <location>
        <begin position="818"/>
        <end position="827"/>
    </location>
</feature>
<feature type="signal peptide" evidence="10">
    <location>
        <begin position="1"/>
        <end position="18"/>
    </location>
</feature>
<feature type="region of interest" description="Disordered" evidence="9">
    <location>
        <begin position="1091"/>
        <end position="1126"/>
    </location>
</feature>
<dbReference type="Ensembl" id="ENSZALT00000029818.1">
    <property type="protein sequence ID" value="ENSZALP00000022977.1"/>
    <property type="gene ID" value="ENSZALG00000017802.1"/>
</dbReference>
<evidence type="ECO:0000256" key="3">
    <source>
        <dbReference type="ARBA" id="ARBA00022884"/>
    </source>
</evidence>
<dbReference type="InterPro" id="IPR034138">
    <property type="entry name" value="NOP8_RRM"/>
</dbReference>
<accession>A0A8D2NI53</accession>
<dbReference type="FunFam" id="3.30.70.330:FF:000346">
    <property type="entry name" value="Nucleolar protein 8"/>
    <property type="match status" value="1"/>
</dbReference>
<feature type="compositionally biased region" description="Low complexity" evidence="9">
    <location>
        <begin position="785"/>
        <end position="794"/>
    </location>
</feature>
<feature type="region of interest" description="Disordered" evidence="9">
    <location>
        <begin position="870"/>
        <end position="994"/>
    </location>
</feature>
<evidence type="ECO:0000256" key="2">
    <source>
        <dbReference type="ARBA" id="ARBA00022553"/>
    </source>
</evidence>
<dbReference type="Pfam" id="PF00076">
    <property type="entry name" value="RRM_1"/>
    <property type="match status" value="1"/>
</dbReference>
<keyword evidence="13" id="KW-1185">Reference proteome</keyword>
<dbReference type="AlphaFoldDB" id="A0A8D2NI53"/>
<feature type="compositionally biased region" description="Basic and acidic residues" evidence="9">
    <location>
        <begin position="937"/>
        <end position="951"/>
    </location>
</feature>
<dbReference type="CDD" id="cd12226">
    <property type="entry name" value="RRM_NOL8"/>
    <property type="match status" value="1"/>
</dbReference>
<feature type="compositionally biased region" description="Basic and acidic residues" evidence="9">
    <location>
        <begin position="472"/>
        <end position="489"/>
    </location>
</feature>
<dbReference type="GO" id="GO:1902570">
    <property type="term" value="P:protein localization to nucleolus"/>
    <property type="evidence" value="ECO:0007669"/>
    <property type="project" value="TreeGrafter"/>
</dbReference>
<name>A0A8D2NI53_ZONAL</name>
<evidence type="ECO:0000256" key="6">
    <source>
        <dbReference type="ARBA" id="ARBA00065066"/>
    </source>
</evidence>
<feature type="compositionally biased region" description="Acidic residues" evidence="9">
    <location>
        <begin position="888"/>
        <end position="897"/>
    </location>
</feature>
<feature type="compositionally biased region" description="Basic and acidic residues" evidence="9">
    <location>
        <begin position="505"/>
        <end position="515"/>
    </location>
</feature>
<comment type="subunit">
    <text evidence="6">Interacts with the GTP form of RRAGA, RRAGC and RRAGD. Interacts with NIP7. Interacts with DDX18; the interaction is RNA-dependent. Interacts with DDX47; the interaction is RNA-dependent.</text>
</comment>
<dbReference type="PROSITE" id="PS50102">
    <property type="entry name" value="RRM"/>
    <property type="match status" value="1"/>
</dbReference>
<dbReference type="GO" id="GO:0005730">
    <property type="term" value="C:nucleolus"/>
    <property type="evidence" value="ECO:0007669"/>
    <property type="project" value="UniProtKB-SubCell"/>
</dbReference>
<feature type="compositionally biased region" description="Low complexity" evidence="9">
    <location>
        <begin position="495"/>
        <end position="504"/>
    </location>
</feature>
<dbReference type="SMART" id="SM00360">
    <property type="entry name" value="RRM"/>
    <property type="match status" value="1"/>
</dbReference>
<feature type="compositionally biased region" description="Polar residues" evidence="9">
    <location>
        <begin position="367"/>
        <end position="379"/>
    </location>
</feature>
<comment type="subcellular location">
    <subcellularLocation>
        <location evidence="1">Nucleus</location>
        <location evidence="1">Nucleolus</location>
    </subcellularLocation>
</comment>
<feature type="region of interest" description="Disordered" evidence="9">
    <location>
        <begin position="434"/>
        <end position="547"/>
    </location>
</feature>
<feature type="compositionally biased region" description="Basic and acidic residues" evidence="9">
    <location>
        <begin position="961"/>
        <end position="974"/>
    </location>
</feature>
<dbReference type="PANTHER" id="PTHR48029">
    <property type="entry name" value="NUCLEOLAR PROTEIN 8"/>
    <property type="match status" value="1"/>
</dbReference>
<proteinExistence type="predicted"/>
<dbReference type="GO" id="GO:0003723">
    <property type="term" value="F:RNA binding"/>
    <property type="evidence" value="ECO:0007669"/>
    <property type="project" value="UniProtKB-UniRule"/>
</dbReference>
<feature type="compositionally biased region" description="Basic and acidic residues" evidence="9">
    <location>
        <begin position="898"/>
        <end position="916"/>
    </location>
</feature>
<feature type="compositionally biased region" description="Basic and acidic residues" evidence="9">
    <location>
        <begin position="1094"/>
        <end position="1118"/>
    </location>
</feature>
<feature type="compositionally biased region" description="Basic and acidic residues" evidence="9">
    <location>
        <begin position="742"/>
        <end position="767"/>
    </location>
</feature>
<feature type="compositionally biased region" description="Acidic residues" evidence="9">
    <location>
        <begin position="926"/>
        <end position="936"/>
    </location>
</feature>
<evidence type="ECO:0000259" key="11">
    <source>
        <dbReference type="PROSITE" id="PS50102"/>
    </source>
</evidence>
<evidence type="ECO:0000313" key="13">
    <source>
        <dbReference type="Proteomes" id="UP000694413"/>
    </source>
</evidence>
<feature type="compositionally biased region" description="Basic and acidic residues" evidence="9">
    <location>
        <begin position="1039"/>
        <end position="1057"/>
    </location>
</feature>
<evidence type="ECO:0000256" key="8">
    <source>
        <dbReference type="PROSITE-ProRule" id="PRU00176"/>
    </source>
</evidence>
<keyword evidence="3 8" id="KW-0694">RNA-binding</keyword>
<feature type="compositionally biased region" description="Low complexity" evidence="9">
    <location>
        <begin position="527"/>
        <end position="547"/>
    </location>
</feature>
<dbReference type="InterPro" id="IPR000504">
    <property type="entry name" value="RRM_dom"/>
</dbReference>
<organism evidence="12 13">
    <name type="scientific">Zonotrichia albicollis</name>
    <name type="common">White-throated sparrow</name>
    <name type="synonym">Fringilla albicollis</name>
    <dbReference type="NCBI Taxonomy" id="44394"/>
    <lineage>
        <taxon>Eukaryota</taxon>
        <taxon>Metazoa</taxon>
        <taxon>Chordata</taxon>
        <taxon>Craniata</taxon>
        <taxon>Vertebrata</taxon>
        <taxon>Euteleostomi</taxon>
        <taxon>Archelosauria</taxon>
        <taxon>Archosauria</taxon>
        <taxon>Dinosauria</taxon>
        <taxon>Saurischia</taxon>
        <taxon>Theropoda</taxon>
        <taxon>Coelurosauria</taxon>
        <taxon>Aves</taxon>
        <taxon>Neognathae</taxon>
        <taxon>Neoaves</taxon>
        <taxon>Telluraves</taxon>
        <taxon>Australaves</taxon>
        <taxon>Passeriformes</taxon>
        <taxon>Passerellidae</taxon>
        <taxon>Zonotrichia</taxon>
    </lineage>
</organism>
<dbReference type="PANTHER" id="PTHR48029:SF1">
    <property type="entry name" value="NUCLEOLAR PROTEIN 8"/>
    <property type="match status" value="1"/>
</dbReference>
<feature type="domain" description="RRM" evidence="11">
    <location>
        <begin position="106"/>
        <end position="187"/>
    </location>
</feature>
<feature type="region of interest" description="Disordered" evidence="9">
    <location>
        <begin position="1039"/>
        <end position="1072"/>
    </location>
</feature>
<feature type="chain" id="PRO_5034739417" description="Nucleolar protein 8" evidence="10">
    <location>
        <begin position="19"/>
        <end position="1253"/>
    </location>
</feature>
<evidence type="ECO:0000256" key="4">
    <source>
        <dbReference type="ARBA" id="ARBA00023242"/>
    </source>
</evidence>
<sequence length="1253" mass="139903">MCMCSYAVCAAFMWLSCSIQLYGLKTPELRFPAAARGLLCYPLQLKECSAHKVLRGFERTDLSPIRCSNRVNLRAAELFCLPAEEQRVCSGVTPWLGSMEKEQVSKRLYVGGLGHTVSKAELEERFGKFGRVLEAEIITRKDDQGNPTKTFAYISVNISDADLKKCMSVLNKTKWKGGTLQIELAKESFLHRLATEREEAKQQKEKPQRNDQMCLLESLKQKGVVDFHMRAVPGTEVPDHKKWVVGKFGRVLPILHLRNQQKNKVVKYDPSKYCHNLRKLQAELAPAAPVAQLTWSLPGGDGSRKRRGESPRKAPGKRRQPLDGAALPSGCPSQPRHRDSPQLGQRSKPKPAEELELSPARRVDGKISQNANGVTGKNNSSVSDSDIDSEEEIRAMVKKEAQRQKAENVETESEHLEIVGDNFEVKYSSHWSLSNSDATKKAIKGSNKEKEAMECDNGYDSADTDEIIAESKTPEDSKQGRRKNKEISAKKKSSLVKSSSLKPCSLKEEHTEEKGKSRKSRIAALQSTAETCDSDSSCSESETSSDYESMMQNCYRLDLTLDDLKALATENTGTPAEGPGSEQSPCQTSAAEDNPKGNTVNKPKLSKSHPAVKKTICPEDVLADILAGEEDAAEESSKGQNNSHLKYQPFRGLGSLCVKESSKDSTGLKKKSVKSLGGEACTSHFGEKSSKNQPKDHPLSSLEVSSKKRHKVPFEHHEELSADASSAAQSLQPGSRPHLQGKNKDVSSKDQNSEHRAAAARTDHGDGSSDMDSDAAGAQEHLKQQLKSPKLLSKPLKRNTSKKSPECEGNKGGNENTSPREDKEHCLRAAASREPSTTEKQLQDNQRRLAALEQRHRERELQKKLIQGALSNLDRQPAGQHKHIIFDSDVEDEAEVDEVLKKDGSLGNGHGEDKAAPKPSGRLFESSEDEQEDTDDERFKIKPQFEGKAGEKLLQLQSRFGTDERFRMDARFLESDSDEEAETNSVKADEEEELAAEKKKNLQILGSLLNINLEQPKPNKTATSVKKFKDINALRYDPTREDHAVFERKPSATEKESKAKRKKKEESETLPQVSDQIYYDIAADLKDLFGSSKKTPEKTEEIPWDKEHAQDSALDDHLGPLPDNDAAQETTSFKFSFFGDTEEMGIKEEPYTLGTIKPVKATWQEDPRFQDSSSEGDDEPEMTEIEQDQEMFLSLPRTESARAFFFSKDDERLRGMTEFLYPFLYFLLMELSEEEKTLPSYQSFLVKICHPHL</sequence>